<name>A8YEF5_MICA7</name>
<organism evidence="3">
    <name type="scientific">Microcystis aeruginosa (strain PCC 7806)</name>
    <dbReference type="NCBI Taxonomy" id="267872"/>
    <lineage>
        <taxon>Bacteria</taxon>
        <taxon>Bacillati</taxon>
        <taxon>Cyanobacteriota</taxon>
        <taxon>Cyanophyceae</taxon>
        <taxon>Oscillatoriophycideae</taxon>
        <taxon>Chroococcales</taxon>
        <taxon>Microcystaceae</taxon>
        <taxon>Microcystis</taxon>
    </lineage>
</organism>
<evidence type="ECO:0000313" key="3">
    <source>
        <dbReference type="EMBL" id="CAO89522.1"/>
    </source>
</evidence>
<proteinExistence type="predicted"/>
<reference evidence="3" key="1">
    <citation type="submission" date="2007-08" db="EMBL/GenBank/DDBJ databases">
        <authorList>
            <person name="Frangeul L."/>
        </authorList>
    </citation>
    <scope>NUCLEOTIDE SEQUENCE</scope>
    <source>
        <strain evidence="3">PCC 7806</strain>
    </source>
</reference>
<keyword evidence="2" id="KW-0812">Transmembrane</keyword>
<dbReference type="EMBL" id="AM778929">
    <property type="protein sequence ID" value="CAO89522.1"/>
    <property type="molecule type" value="Genomic_DNA"/>
</dbReference>
<feature type="compositionally biased region" description="Pro residues" evidence="1">
    <location>
        <begin position="56"/>
        <end position="74"/>
    </location>
</feature>
<keyword evidence="2" id="KW-0472">Membrane</keyword>
<gene>
    <name evidence="3" type="ORF">IPF_4620</name>
</gene>
<accession>A8YEF5</accession>
<feature type="region of interest" description="Disordered" evidence="1">
    <location>
        <begin position="55"/>
        <end position="74"/>
    </location>
</feature>
<sequence length="176" mass="19601">MYPQVRNRKMSSDNKNNSLSLILQIISSVIIALLAGATAPWWWQEIKPFFARKPPEPTPISTPTYTPPPTPTPIQTPTYTPQKTLINIAYAGDNFGCVLPIAINISGQSFYPQGNFSSINNIDLGQQRYQITGQIYCQTIGNCQVYGEGVINVIPNNTYYVIWQNTSIGQCTARLQ</sequence>
<keyword evidence="2" id="KW-1133">Transmembrane helix</keyword>
<protein>
    <submittedName>
        <fullName evidence="3">Uncharacterized protein</fullName>
    </submittedName>
</protein>
<dbReference type="AlphaFoldDB" id="A8YEF5"/>
<evidence type="ECO:0000256" key="2">
    <source>
        <dbReference type="SAM" id="Phobius"/>
    </source>
</evidence>
<evidence type="ECO:0000256" key="1">
    <source>
        <dbReference type="SAM" id="MobiDB-lite"/>
    </source>
</evidence>
<feature type="transmembrane region" description="Helical" evidence="2">
    <location>
        <begin position="21"/>
        <end position="43"/>
    </location>
</feature>